<keyword evidence="10" id="KW-1185">Reference proteome</keyword>
<dbReference type="InterPro" id="IPR000047">
    <property type="entry name" value="HTH_motif"/>
</dbReference>
<comment type="subcellular location">
    <subcellularLocation>
        <location evidence="5 6">Nucleus</location>
    </subcellularLocation>
</comment>
<dbReference type="SMART" id="SM00389">
    <property type="entry name" value="HOX"/>
    <property type="match status" value="1"/>
</dbReference>
<dbReference type="Proteomes" id="UP001158576">
    <property type="component" value="Chromosome XSR"/>
</dbReference>
<dbReference type="PROSITE" id="PS00027">
    <property type="entry name" value="HOMEOBOX_1"/>
    <property type="match status" value="1"/>
</dbReference>
<sequence>MTNLTDQEVVQQMNLLNCGSTLSTYELWCSLTQTHNHQAHENLLSEIESFYQNPYSQGGNNNAALNVLQDLPINPLLEPELEASPIMLQANQTIKMERNCNSPNETVDSGLSDCGSPRCARGSSAGTESSPSVTEADLNDLPERADLAVNLGLTQTQVKIWFQNRRSKMKKMMKQRPNGSLEDGEAFDETRASSAQPSQLPIGSCFPAGAQSFFRSNSQPAFNYPREHSQDFVNRLQMGNANWQRLSQNHSNW</sequence>
<keyword evidence="3 5" id="KW-0371">Homeobox</keyword>
<dbReference type="PANTHER" id="PTHR24327">
    <property type="entry name" value="HOMEOBOX PROTEIN"/>
    <property type="match status" value="1"/>
</dbReference>
<comment type="similarity">
    <text evidence="1">Belongs to the distal-less homeobox family.</text>
</comment>
<evidence type="ECO:0000313" key="10">
    <source>
        <dbReference type="Proteomes" id="UP001158576"/>
    </source>
</evidence>
<gene>
    <name evidence="9" type="ORF">OKIOD_LOCUS7383</name>
</gene>
<feature type="region of interest" description="Disordered" evidence="7">
    <location>
        <begin position="99"/>
        <end position="135"/>
    </location>
</feature>
<evidence type="ECO:0000256" key="3">
    <source>
        <dbReference type="ARBA" id="ARBA00023155"/>
    </source>
</evidence>
<dbReference type="InterPro" id="IPR017970">
    <property type="entry name" value="Homeobox_CS"/>
</dbReference>
<evidence type="ECO:0000259" key="8">
    <source>
        <dbReference type="PROSITE" id="PS50071"/>
    </source>
</evidence>
<name>A0ABN7SJ59_OIKDI</name>
<evidence type="ECO:0000313" key="9">
    <source>
        <dbReference type="EMBL" id="CAG5098614.1"/>
    </source>
</evidence>
<dbReference type="PRINTS" id="PR00031">
    <property type="entry name" value="HTHREPRESSR"/>
</dbReference>
<evidence type="ECO:0000256" key="7">
    <source>
        <dbReference type="SAM" id="MobiDB-lite"/>
    </source>
</evidence>
<dbReference type="InterPro" id="IPR050460">
    <property type="entry name" value="Distal-less_Homeobox_TF"/>
</dbReference>
<protein>
    <submittedName>
        <fullName evidence="9">Oidioi.mRNA.OKI2018_I69.XSR.g15825.t1.cds</fullName>
    </submittedName>
</protein>
<keyword evidence="2 5" id="KW-0238">DNA-binding</keyword>
<evidence type="ECO:0000256" key="2">
    <source>
        <dbReference type="ARBA" id="ARBA00023125"/>
    </source>
</evidence>
<evidence type="ECO:0000256" key="4">
    <source>
        <dbReference type="ARBA" id="ARBA00023242"/>
    </source>
</evidence>
<dbReference type="Pfam" id="PF00046">
    <property type="entry name" value="Homeodomain"/>
    <property type="match status" value="1"/>
</dbReference>
<evidence type="ECO:0000256" key="6">
    <source>
        <dbReference type="RuleBase" id="RU000682"/>
    </source>
</evidence>
<reference evidence="9 10" key="1">
    <citation type="submission" date="2021-04" db="EMBL/GenBank/DDBJ databases">
        <authorList>
            <person name="Bliznina A."/>
        </authorList>
    </citation>
    <scope>NUCLEOTIDE SEQUENCE [LARGE SCALE GENOMIC DNA]</scope>
</reference>
<feature type="compositionally biased region" description="Polar residues" evidence="7">
    <location>
        <begin position="124"/>
        <end position="133"/>
    </location>
</feature>
<evidence type="ECO:0000256" key="5">
    <source>
        <dbReference type="PROSITE-ProRule" id="PRU00108"/>
    </source>
</evidence>
<dbReference type="PROSITE" id="PS50071">
    <property type="entry name" value="HOMEOBOX_2"/>
    <property type="match status" value="1"/>
</dbReference>
<dbReference type="CDD" id="cd00086">
    <property type="entry name" value="homeodomain"/>
    <property type="match status" value="1"/>
</dbReference>
<accession>A0ABN7SJ59</accession>
<dbReference type="SUPFAM" id="SSF46689">
    <property type="entry name" value="Homeodomain-like"/>
    <property type="match status" value="1"/>
</dbReference>
<evidence type="ECO:0000256" key="1">
    <source>
        <dbReference type="ARBA" id="ARBA00007916"/>
    </source>
</evidence>
<organism evidence="9 10">
    <name type="scientific">Oikopleura dioica</name>
    <name type="common">Tunicate</name>
    <dbReference type="NCBI Taxonomy" id="34765"/>
    <lineage>
        <taxon>Eukaryota</taxon>
        <taxon>Metazoa</taxon>
        <taxon>Chordata</taxon>
        <taxon>Tunicata</taxon>
        <taxon>Appendicularia</taxon>
        <taxon>Copelata</taxon>
        <taxon>Oikopleuridae</taxon>
        <taxon>Oikopleura</taxon>
    </lineage>
</organism>
<feature type="compositionally biased region" description="Polar residues" evidence="7">
    <location>
        <begin position="99"/>
        <end position="109"/>
    </location>
</feature>
<dbReference type="PANTHER" id="PTHR24327:SF81">
    <property type="entry name" value="HOMEOTIC PROTEIN DISTAL-LESS-RELATED"/>
    <property type="match status" value="1"/>
</dbReference>
<proteinExistence type="inferred from homology"/>
<dbReference type="Gene3D" id="1.10.10.60">
    <property type="entry name" value="Homeodomain-like"/>
    <property type="match status" value="1"/>
</dbReference>
<keyword evidence="4 5" id="KW-0539">Nucleus</keyword>
<feature type="DNA-binding region" description="Homeobox" evidence="5">
    <location>
        <begin position="145"/>
        <end position="173"/>
    </location>
</feature>
<dbReference type="InterPro" id="IPR001356">
    <property type="entry name" value="HD"/>
</dbReference>
<feature type="domain" description="Homeobox" evidence="8">
    <location>
        <begin position="143"/>
        <end position="172"/>
    </location>
</feature>
<dbReference type="InterPro" id="IPR009057">
    <property type="entry name" value="Homeodomain-like_sf"/>
</dbReference>
<dbReference type="EMBL" id="OU015569">
    <property type="protein sequence ID" value="CAG5098614.1"/>
    <property type="molecule type" value="Genomic_DNA"/>
</dbReference>